<organism evidence="1 2">
    <name type="scientific">Chrysemys picta bellii</name>
    <name type="common">Western painted turtle</name>
    <name type="synonym">Emys bellii</name>
    <dbReference type="NCBI Taxonomy" id="8478"/>
    <lineage>
        <taxon>Eukaryota</taxon>
        <taxon>Metazoa</taxon>
        <taxon>Chordata</taxon>
        <taxon>Craniata</taxon>
        <taxon>Vertebrata</taxon>
        <taxon>Euteleostomi</taxon>
        <taxon>Archelosauria</taxon>
        <taxon>Testudinata</taxon>
        <taxon>Testudines</taxon>
        <taxon>Cryptodira</taxon>
        <taxon>Durocryptodira</taxon>
        <taxon>Testudinoidea</taxon>
        <taxon>Emydidae</taxon>
        <taxon>Chrysemys</taxon>
    </lineage>
</organism>
<proteinExistence type="predicted"/>
<dbReference type="Proteomes" id="UP000694380">
    <property type="component" value="Unplaced"/>
</dbReference>
<accession>A0A8C3EYK4</accession>
<keyword evidence="2" id="KW-1185">Reference proteome</keyword>
<name>A0A8C3EYK4_CHRPI</name>
<sequence>GMRLEFRTPRFNFLLYHILPCMGFFRPNFRTLHLSLLNLIRFLLAQSLNLSRSVWTLSLPSSISTPPRSLVSSANLLRVQSIPSSRSLMKMLNKIGPRTDPWDQHLFSPNLIQPLFPPSHIPH</sequence>
<dbReference type="Ensembl" id="ENSCPBT00000000391.1">
    <property type="protein sequence ID" value="ENSCPBP00000000299.1"/>
    <property type="gene ID" value="ENSCPBG00000000264.1"/>
</dbReference>
<protein>
    <submittedName>
        <fullName evidence="1">Uncharacterized protein</fullName>
    </submittedName>
</protein>
<dbReference type="AlphaFoldDB" id="A0A8C3EYK4"/>
<reference evidence="1" key="1">
    <citation type="submission" date="2025-08" db="UniProtKB">
        <authorList>
            <consortium name="Ensembl"/>
        </authorList>
    </citation>
    <scope>IDENTIFICATION</scope>
</reference>
<reference evidence="1" key="2">
    <citation type="submission" date="2025-09" db="UniProtKB">
        <authorList>
            <consortium name="Ensembl"/>
        </authorList>
    </citation>
    <scope>IDENTIFICATION</scope>
</reference>
<evidence type="ECO:0000313" key="2">
    <source>
        <dbReference type="Proteomes" id="UP000694380"/>
    </source>
</evidence>
<evidence type="ECO:0000313" key="1">
    <source>
        <dbReference type="Ensembl" id="ENSCPBP00000000299.1"/>
    </source>
</evidence>